<sequence length="160" mass="18247">MSVTYEDHNSADNWYRTSVKCTRPFSGKGYAKSYNYKCRLTTGTYPEGMPCMPLTNGGQQKDDPGLCKEGRCTPLSELLPLVRPCVHPLSLHQCEDMNHEKKDILRNCYYYCRKDKEWYYGYYASNENSVCLLPNENNSGGRGWCCRGSCIAQPHCGTKP</sequence>
<organism evidence="1">
    <name type="scientific">Amblyomma maculatum</name>
    <name type="common">Gulf Coast tick</name>
    <dbReference type="NCBI Taxonomy" id="34609"/>
    <lineage>
        <taxon>Eukaryota</taxon>
        <taxon>Metazoa</taxon>
        <taxon>Ecdysozoa</taxon>
        <taxon>Arthropoda</taxon>
        <taxon>Chelicerata</taxon>
        <taxon>Arachnida</taxon>
        <taxon>Acari</taxon>
        <taxon>Parasitiformes</taxon>
        <taxon>Ixodida</taxon>
        <taxon>Ixodoidea</taxon>
        <taxon>Ixodidae</taxon>
        <taxon>Amblyomminae</taxon>
        <taxon>Amblyomma</taxon>
    </lineage>
</organism>
<dbReference type="AlphaFoldDB" id="G3MQV5"/>
<accession>G3MQV5</accession>
<proteinExistence type="evidence at transcript level"/>
<name>G3MQV5_AMBMU</name>
<evidence type="ECO:0000313" key="1">
    <source>
        <dbReference type="EMBL" id="AEO35873.1"/>
    </source>
</evidence>
<reference evidence="1" key="1">
    <citation type="journal article" date="2011" name="PLoS ONE">
        <title>A deep insight into the sialotranscriptome of the gulf coast tick, Amblyomma maculatum.</title>
        <authorList>
            <person name="Karim S."/>
            <person name="Singh P."/>
            <person name="Ribeiro J.M."/>
        </authorList>
    </citation>
    <scope>NUCLEOTIDE SEQUENCE</scope>
    <source>
        <tissue evidence="1">Salivary gland</tissue>
    </source>
</reference>
<protein>
    <submittedName>
        <fullName evidence="1">Uncharacterized protein</fullName>
    </submittedName>
</protein>
<dbReference type="EMBL" id="JO844256">
    <property type="protein sequence ID" value="AEO35873.1"/>
    <property type="molecule type" value="mRNA"/>
</dbReference>